<dbReference type="InterPro" id="IPR051311">
    <property type="entry name" value="DedA_domain"/>
</dbReference>
<name>A0A7T1AZE3_9STAP</name>
<dbReference type="KEGG" id="sllo:ISP08_10285"/>
<evidence type="ECO:0000256" key="1">
    <source>
        <dbReference type="ARBA" id="ARBA00004651"/>
    </source>
</evidence>
<comment type="subcellular location">
    <subcellularLocation>
        <location evidence="1">Cell membrane</location>
        <topology evidence="1">Multi-pass membrane protein</topology>
    </subcellularLocation>
</comment>
<comment type="similarity">
    <text evidence="2">Belongs to the DedA family.</text>
</comment>
<evidence type="ECO:0000256" key="7">
    <source>
        <dbReference type="SAM" id="Phobius"/>
    </source>
</evidence>
<proteinExistence type="inferred from homology"/>
<organism evidence="9 10">
    <name type="scientific">Staphylococcus lloydii</name>
    <dbReference type="NCBI Taxonomy" id="2781774"/>
    <lineage>
        <taxon>Bacteria</taxon>
        <taxon>Bacillati</taxon>
        <taxon>Bacillota</taxon>
        <taxon>Bacilli</taxon>
        <taxon>Bacillales</taxon>
        <taxon>Staphylococcaceae</taxon>
        <taxon>Staphylococcus</taxon>
    </lineage>
</organism>
<feature type="transmembrane region" description="Helical" evidence="7">
    <location>
        <begin position="48"/>
        <end position="75"/>
    </location>
</feature>
<dbReference type="PANTHER" id="PTHR42709:SF6">
    <property type="entry name" value="UNDECAPRENYL PHOSPHATE TRANSPORTER A"/>
    <property type="match status" value="1"/>
</dbReference>
<gene>
    <name evidence="9" type="ORF">ISP08_10285</name>
</gene>
<evidence type="ECO:0000256" key="2">
    <source>
        <dbReference type="ARBA" id="ARBA00010792"/>
    </source>
</evidence>
<sequence>MEKWIIHFMEQYGYFGIAWLIFLENVFPPIPSEIILTFGGFMTTKTDITFVGVVITSTVGSVIGAIALYGIGIWIGENKLYKLVQKYGKFLRVTTDDLTKTFNWFERYGYWTIFFCRFIPLIRSLISIPAGITRMNIWIFIIFTTIGTLLWNIVLIYLGQTVGGNWHVIVNYMDIYSKIIYVLLLLLVIYILFKWLKRIRQK</sequence>
<dbReference type="Proteomes" id="UP000594455">
    <property type="component" value="Chromosome"/>
</dbReference>
<evidence type="ECO:0000256" key="4">
    <source>
        <dbReference type="ARBA" id="ARBA00022692"/>
    </source>
</evidence>
<evidence type="ECO:0000256" key="6">
    <source>
        <dbReference type="ARBA" id="ARBA00023136"/>
    </source>
</evidence>
<feature type="transmembrane region" description="Helical" evidence="7">
    <location>
        <begin position="108"/>
        <end position="126"/>
    </location>
</feature>
<keyword evidence="4 7" id="KW-0812">Transmembrane</keyword>
<feature type="transmembrane region" description="Helical" evidence="7">
    <location>
        <begin position="179"/>
        <end position="196"/>
    </location>
</feature>
<evidence type="ECO:0000256" key="3">
    <source>
        <dbReference type="ARBA" id="ARBA00022475"/>
    </source>
</evidence>
<feature type="transmembrane region" description="Helical" evidence="7">
    <location>
        <begin position="138"/>
        <end position="159"/>
    </location>
</feature>
<dbReference type="PANTHER" id="PTHR42709">
    <property type="entry name" value="ALKALINE PHOSPHATASE LIKE PROTEIN"/>
    <property type="match status" value="1"/>
</dbReference>
<dbReference type="RefSeq" id="WP_195718572.1">
    <property type="nucleotide sequence ID" value="NZ_CP064056.1"/>
</dbReference>
<feature type="domain" description="VTT" evidence="8">
    <location>
        <begin position="30"/>
        <end position="160"/>
    </location>
</feature>
<dbReference type="EMBL" id="CP064056">
    <property type="protein sequence ID" value="QPM74721.1"/>
    <property type="molecule type" value="Genomic_DNA"/>
</dbReference>
<evidence type="ECO:0000256" key="5">
    <source>
        <dbReference type="ARBA" id="ARBA00022989"/>
    </source>
</evidence>
<evidence type="ECO:0000313" key="10">
    <source>
        <dbReference type="Proteomes" id="UP000594455"/>
    </source>
</evidence>
<dbReference type="Pfam" id="PF09335">
    <property type="entry name" value="VTT_dom"/>
    <property type="match status" value="1"/>
</dbReference>
<reference evidence="9 10" key="1">
    <citation type="submission" date="2020-10" db="EMBL/GenBank/DDBJ databases">
        <title>Closed genome sequences of Staphylococcus lloydii sp. nov. and Staphylococcus durrellii sp. nov. Isolated from Captive Fruit Bats (Pteropus livingstonii).</title>
        <authorList>
            <person name="Fountain K."/>
        </authorList>
    </citation>
    <scope>NUCLEOTIDE SEQUENCE [LARGE SCALE GENOMIC DNA]</scope>
    <source>
        <strain evidence="9 10">23_2_7_LY</strain>
    </source>
</reference>
<dbReference type="GO" id="GO:0005886">
    <property type="term" value="C:plasma membrane"/>
    <property type="evidence" value="ECO:0007669"/>
    <property type="project" value="UniProtKB-SubCell"/>
</dbReference>
<keyword evidence="5 7" id="KW-1133">Transmembrane helix</keyword>
<keyword evidence="6 7" id="KW-0472">Membrane</keyword>
<evidence type="ECO:0000259" key="8">
    <source>
        <dbReference type="Pfam" id="PF09335"/>
    </source>
</evidence>
<dbReference type="InterPro" id="IPR032816">
    <property type="entry name" value="VTT_dom"/>
</dbReference>
<dbReference type="AlphaFoldDB" id="A0A7T1AZE3"/>
<feature type="transmembrane region" description="Helical" evidence="7">
    <location>
        <begin position="12"/>
        <end position="36"/>
    </location>
</feature>
<accession>A0A7T1AZE3</accession>
<evidence type="ECO:0000313" key="9">
    <source>
        <dbReference type="EMBL" id="QPM74721.1"/>
    </source>
</evidence>
<protein>
    <submittedName>
        <fullName evidence="9">DedA family protein</fullName>
    </submittedName>
</protein>
<keyword evidence="10" id="KW-1185">Reference proteome</keyword>
<keyword evidence="3" id="KW-1003">Cell membrane</keyword>